<evidence type="ECO:0000256" key="9">
    <source>
        <dbReference type="ARBA" id="ARBA00047899"/>
    </source>
</evidence>
<dbReference type="GO" id="GO:0000045">
    <property type="term" value="P:autophagosome assembly"/>
    <property type="evidence" value="ECO:0007669"/>
    <property type="project" value="TreeGrafter"/>
</dbReference>
<dbReference type="GO" id="GO:0005524">
    <property type="term" value="F:ATP binding"/>
    <property type="evidence" value="ECO:0007669"/>
    <property type="project" value="UniProtKB-KW"/>
</dbReference>
<dbReference type="InterPro" id="IPR011009">
    <property type="entry name" value="Kinase-like_dom_sf"/>
</dbReference>
<dbReference type="Gene3D" id="1.10.510.10">
    <property type="entry name" value="Transferase(Phosphotransferase) domain 1"/>
    <property type="match status" value="1"/>
</dbReference>
<dbReference type="PANTHER" id="PTHR24348:SF22">
    <property type="entry name" value="NON-SPECIFIC SERINE_THREONINE PROTEIN KINASE"/>
    <property type="match status" value="1"/>
</dbReference>
<keyword evidence="3" id="KW-0723">Serine/threonine-protein kinase</keyword>
<evidence type="ECO:0000256" key="1">
    <source>
        <dbReference type="ARBA" id="ARBA00004623"/>
    </source>
</evidence>
<evidence type="ECO:0000256" key="4">
    <source>
        <dbReference type="ARBA" id="ARBA00022679"/>
    </source>
</evidence>
<dbReference type="GO" id="GO:0034045">
    <property type="term" value="C:phagophore assembly site membrane"/>
    <property type="evidence" value="ECO:0007669"/>
    <property type="project" value="UniProtKB-SubCell"/>
</dbReference>
<dbReference type="OrthoDB" id="10252171at2759"/>
<evidence type="ECO:0000256" key="8">
    <source>
        <dbReference type="ARBA" id="ARBA00030237"/>
    </source>
</evidence>
<dbReference type="CDD" id="cd00180">
    <property type="entry name" value="PKc"/>
    <property type="match status" value="1"/>
</dbReference>
<organism evidence="12 13">
    <name type="scientific">Choiromyces venosus 120613-1</name>
    <dbReference type="NCBI Taxonomy" id="1336337"/>
    <lineage>
        <taxon>Eukaryota</taxon>
        <taxon>Fungi</taxon>
        <taxon>Dikarya</taxon>
        <taxon>Ascomycota</taxon>
        <taxon>Pezizomycotina</taxon>
        <taxon>Pezizomycetes</taxon>
        <taxon>Pezizales</taxon>
        <taxon>Tuberaceae</taxon>
        <taxon>Choiromyces</taxon>
    </lineage>
</organism>
<dbReference type="InterPro" id="IPR000719">
    <property type="entry name" value="Prot_kinase_dom"/>
</dbReference>
<dbReference type="PROSITE" id="PS50011">
    <property type="entry name" value="PROTEIN_KINASE_DOM"/>
    <property type="match status" value="1"/>
</dbReference>
<dbReference type="SMART" id="SM00220">
    <property type="entry name" value="S_TKc"/>
    <property type="match status" value="1"/>
</dbReference>
<keyword evidence="6 12" id="KW-0418">Kinase</keyword>
<keyword evidence="5" id="KW-0547">Nucleotide-binding</keyword>
<accession>A0A3N4JSN8</accession>
<feature type="domain" description="Protein kinase" evidence="11">
    <location>
        <begin position="40"/>
        <end position="170"/>
    </location>
</feature>
<comment type="subcellular location">
    <subcellularLocation>
        <location evidence="1">Preautophagosomal structure membrane</location>
        <topology evidence="1">Peripheral membrane protein</topology>
    </subcellularLocation>
</comment>
<comment type="catalytic activity">
    <reaction evidence="9">
        <text>L-threonyl-[protein] + ATP = O-phospho-L-threonyl-[protein] + ADP + H(+)</text>
        <dbReference type="Rhea" id="RHEA:46608"/>
        <dbReference type="Rhea" id="RHEA-COMP:11060"/>
        <dbReference type="Rhea" id="RHEA-COMP:11605"/>
        <dbReference type="ChEBI" id="CHEBI:15378"/>
        <dbReference type="ChEBI" id="CHEBI:30013"/>
        <dbReference type="ChEBI" id="CHEBI:30616"/>
        <dbReference type="ChEBI" id="CHEBI:61977"/>
        <dbReference type="ChEBI" id="CHEBI:456216"/>
        <dbReference type="EC" id="2.7.11.1"/>
    </reaction>
</comment>
<dbReference type="AlphaFoldDB" id="A0A3N4JSN8"/>
<gene>
    <name evidence="12" type="ORF">L873DRAFT_1843300</name>
</gene>
<evidence type="ECO:0000256" key="10">
    <source>
        <dbReference type="ARBA" id="ARBA00048679"/>
    </source>
</evidence>
<evidence type="ECO:0000259" key="11">
    <source>
        <dbReference type="PROSITE" id="PS50011"/>
    </source>
</evidence>
<protein>
    <recommendedName>
        <fullName evidence="2">non-specific serine/threonine protein kinase</fullName>
        <ecNumber evidence="2">2.7.11.1</ecNumber>
    </recommendedName>
    <alternativeName>
        <fullName evidence="8">Autophagy-related protein 1</fullName>
    </alternativeName>
</protein>
<dbReference type="InterPro" id="IPR045269">
    <property type="entry name" value="Atg1-like"/>
</dbReference>
<name>A0A3N4JSN8_9PEZI</name>
<proteinExistence type="predicted"/>
<dbReference type="GO" id="GO:0004674">
    <property type="term" value="F:protein serine/threonine kinase activity"/>
    <property type="evidence" value="ECO:0007669"/>
    <property type="project" value="UniProtKB-KW"/>
</dbReference>
<evidence type="ECO:0000313" key="12">
    <source>
        <dbReference type="EMBL" id="RPA99841.1"/>
    </source>
</evidence>
<evidence type="ECO:0000256" key="7">
    <source>
        <dbReference type="ARBA" id="ARBA00022840"/>
    </source>
</evidence>
<evidence type="ECO:0000256" key="6">
    <source>
        <dbReference type="ARBA" id="ARBA00022777"/>
    </source>
</evidence>
<keyword evidence="4" id="KW-0808">Transferase</keyword>
<sequence length="170" mass="19853">MNDLQSDIVESYRLETEFDGNHVRHTRHSPGTRRRVKEEWTVGEALGHGGFSVVHKHLQERTGQLRAVKTIEKSKYPFYSREFLIMAILAKHRSLFVEFLGWFENEDRIYTAMEYFGEGDLRKHLSEPLQEELVGKITKQLIEGLEIMHAQDIAHRDLKPEVSSNFCDDP</sequence>
<dbReference type="GO" id="GO:0005776">
    <property type="term" value="C:autophagosome"/>
    <property type="evidence" value="ECO:0007669"/>
    <property type="project" value="TreeGrafter"/>
</dbReference>
<dbReference type="GO" id="GO:0005829">
    <property type="term" value="C:cytosol"/>
    <property type="evidence" value="ECO:0007669"/>
    <property type="project" value="TreeGrafter"/>
</dbReference>
<dbReference type="EMBL" id="ML120384">
    <property type="protein sequence ID" value="RPA99841.1"/>
    <property type="molecule type" value="Genomic_DNA"/>
</dbReference>
<keyword evidence="7" id="KW-0067">ATP-binding</keyword>
<comment type="catalytic activity">
    <reaction evidence="10">
        <text>L-seryl-[protein] + ATP = O-phospho-L-seryl-[protein] + ADP + H(+)</text>
        <dbReference type="Rhea" id="RHEA:17989"/>
        <dbReference type="Rhea" id="RHEA-COMP:9863"/>
        <dbReference type="Rhea" id="RHEA-COMP:11604"/>
        <dbReference type="ChEBI" id="CHEBI:15378"/>
        <dbReference type="ChEBI" id="CHEBI:29999"/>
        <dbReference type="ChEBI" id="CHEBI:30616"/>
        <dbReference type="ChEBI" id="CHEBI:83421"/>
        <dbReference type="ChEBI" id="CHEBI:456216"/>
        <dbReference type="EC" id="2.7.11.1"/>
    </reaction>
</comment>
<dbReference type="SUPFAM" id="SSF56112">
    <property type="entry name" value="Protein kinase-like (PK-like)"/>
    <property type="match status" value="1"/>
</dbReference>
<dbReference type="STRING" id="1336337.A0A3N4JSN8"/>
<dbReference type="Pfam" id="PF00069">
    <property type="entry name" value="Pkinase"/>
    <property type="match status" value="1"/>
</dbReference>
<evidence type="ECO:0000256" key="5">
    <source>
        <dbReference type="ARBA" id="ARBA00022741"/>
    </source>
</evidence>
<dbReference type="GO" id="GO:0010506">
    <property type="term" value="P:regulation of autophagy"/>
    <property type="evidence" value="ECO:0007669"/>
    <property type="project" value="InterPro"/>
</dbReference>
<dbReference type="EC" id="2.7.11.1" evidence="2"/>
<evidence type="ECO:0000313" key="13">
    <source>
        <dbReference type="Proteomes" id="UP000276215"/>
    </source>
</evidence>
<dbReference type="PANTHER" id="PTHR24348">
    <property type="entry name" value="SERINE/THREONINE-PROTEIN KINASE UNC-51-RELATED"/>
    <property type="match status" value="1"/>
</dbReference>
<evidence type="ECO:0000256" key="3">
    <source>
        <dbReference type="ARBA" id="ARBA00022527"/>
    </source>
</evidence>
<evidence type="ECO:0000256" key="2">
    <source>
        <dbReference type="ARBA" id="ARBA00012513"/>
    </source>
</evidence>
<dbReference type="Proteomes" id="UP000276215">
    <property type="component" value="Unassembled WGS sequence"/>
</dbReference>
<keyword evidence="13" id="KW-1185">Reference proteome</keyword>
<reference evidence="12 13" key="1">
    <citation type="journal article" date="2018" name="Nat. Ecol. Evol.">
        <title>Pezizomycetes genomes reveal the molecular basis of ectomycorrhizal truffle lifestyle.</title>
        <authorList>
            <person name="Murat C."/>
            <person name="Payen T."/>
            <person name="Noel B."/>
            <person name="Kuo A."/>
            <person name="Morin E."/>
            <person name="Chen J."/>
            <person name="Kohler A."/>
            <person name="Krizsan K."/>
            <person name="Balestrini R."/>
            <person name="Da Silva C."/>
            <person name="Montanini B."/>
            <person name="Hainaut M."/>
            <person name="Levati E."/>
            <person name="Barry K.W."/>
            <person name="Belfiori B."/>
            <person name="Cichocki N."/>
            <person name="Clum A."/>
            <person name="Dockter R.B."/>
            <person name="Fauchery L."/>
            <person name="Guy J."/>
            <person name="Iotti M."/>
            <person name="Le Tacon F."/>
            <person name="Lindquist E.A."/>
            <person name="Lipzen A."/>
            <person name="Malagnac F."/>
            <person name="Mello A."/>
            <person name="Molinier V."/>
            <person name="Miyauchi S."/>
            <person name="Poulain J."/>
            <person name="Riccioni C."/>
            <person name="Rubini A."/>
            <person name="Sitrit Y."/>
            <person name="Splivallo R."/>
            <person name="Traeger S."/>
            <person name="Wang M."/>
            <person name="Zifcakova L."/>
            <person name="Wipf D."/>
            <person name="Zambonelli A."/>
            <person name="Paolocci F."/>
            <person name="Nowrousian M."/>
            <person name="Ottonello S."/>
            <person name="Baldrian P."/>
            <person name="Spatafora J.W."/>
            <person name="Henrissat B."/>
            <person name="Nagy L.G."/>
            <person name="Aury J.M."/>
            <person name="Wincker P."/>
            <person name="Grigoriev I.V."/>
            <person name="Bonfante P."/>
            <person name="Martin F.M."/>
        </authorList>
    </citation>
    <scope>NUCLEOTIDE SEQUENCE [LARGE SCALE GENOMIC DNA]</scope>
    <source>
        <strain evidence="12 13">120613-1</strain>
    </source>
</reference>